<comment type="caution">
    <text evidence="7">The sequence shown here is derived from an EMBL/GenBank/DDBJ whole genome shotgun (WGS) entry which is preliminary data.</text>
</comment>
<name>A0A9W6YR72_AMBMO</name>
<gene>
    <name evidence="7" type="ORF">Amon01_000112400</name>
</gene>
<dbReference type="InterPro" id="IPR011032">
    <property type="entry name" value="GroES-like_sf"/>
</dbReference>
<feature type="domain" description="Alcohol dehydrogenase-like N-terminal" evidence="6">
    <location>
        <begin position="31"/>
        <end position="154"/>
    </location>
</feature>
<comment type="similarity">
    <text evidence="2">Belongs to the zinc-containing alcohol dehydrogenase family.</text>
</comment>
<dbReference type="Pfam" id="PF08240">
    <property type="entry name" value="ADH_N"/>
    <property type="match status" value="1"/>
</dbReference>
<keyword evidence="4" id="KW-0862">Zinc</keyword>
<evidence type="ECO:0000313" key="8">
    <source>
        <dbReference type="Proteomes" id="UP001165063"/>
    </source>
</evidence>
<dbReference type="GO" id="GO:0046872">
    <property type="term" value="F:metal ion binding"/>
    <property type="evidence" value="ECO:0007669"/>
    <property type="project" value="UniProtKB-KW"/>
</dbReference>
<dbReference type="Pfam" id="PF00107">
    <property type="entry name" value="ADH_zinc_N"/>
    <property type="match status" value="1"/>
</dbReference>
<evidence type="ECO:0000256" key="1">
    <source>
        <dbReference type="ARBA" id="ARBA00001947"/>
    </source>
</evidence>
<proteinExistence type="inferred from homology"/>
<keyword evidence="8" id="KW-1185">Reference proteome</keyword>
<feature type="domain" description="Alcohol dehydrogenase-like C-terminal" evidence="5">
    <location>
        <begin position="194"/>
        <end position="324"/>
    </location>
</feature>
<dbReference type="Gene3D" id="3.90.180.10">
    <property type="entry name" value="Medium-chain alcohol dehydrogenases, catalytic domain"/>
    <property type="match status" value="1"/>
</dbReference>
<dbReference type="Proteomes" id="UP001165063">
    <property type="component" value="Unassembled WGS sequence"/>
</dbReference>
<dbReference type="InterPro" id="IPR036291">
    <property type="entry name" value="NAD(P)-bd_dom_sf"/>
</dbReference>
<dbReference type="SUPFAM" id="SSF50129">
    <property type="entry name" value="GroES-like"/>
    <property type="match status" value="1"/>
</dbReference>
<dbReference type="OrthoDB" id="3941538at2759"/>
<keyword evidence="3" id="KW-0479">Metal-binding</keyword>
<comment type="cofactor">
    <cofactor evidence="1">
        <name>Zn(2+)</name>
        <dbReference type="ChEBI" id="CHEBI:29105"/>
    </cofactor>
</comment>
<evidence type="ECO:0000256" key="4">
    <source>
        <dbReference type="ARBA" id="ARBA00022833"/>
    </source>
</evidence>
<dbReference type="InterPro" id="IPR013149">
    <property type="entry name" value="ADH-like_C"/>
</dbReference>
<sequence>MSKPETMKAYCFSEIGKIDLIDVEKPKILKPTDVIGKVLKATICGTDLHIVDGHMEFITVAARKRPGRGLALGHEAIVEVIEVGSAVEKFKVGDVAIASCVSSCGHCFYCQKNIQAHCINSEGLLGCYLGAEIDGFHAEYTRIPFADHSIFKVPKDQPLEPLLLLSDILPTSYEVGVKGKVQEGDNVAVIGLGPVGLCILMTLRLFKPSQVIAIDLDERRLELAKKLGATTTINPKKEDVMKKILELTTQEGKKPGVDVAIEAVGTSQTFLTCQDIVCPGGKIANVGVHGGPAPLNLQDLWAKNVDISTGLVSGYSTEELLDEIVKGKIDPSPLITHHFKLSEIEKAYDVFRNAGETGCIKVCITPDDE</sequence>
<organism evidence="7 8">
    <name type="scientific">Ambrosiozyma monospora</name>
    <name type="common">Yeast</name>
    <name type="synonym">Endomycopsis monosporus</name>
    <dbReference type="NCBI Taxonomy" id="43982"/>
    <lineage>
        <taxon>Eukaryota</taxon>
        <taxon>Fungi</taxon>
        <taxon>Dikarya</taxon>
        <taxon>Ascomycota</taxon>
        <taxon>Saccharomycotina</taxon>
        <taxon>Pichiomycetes</taxon>
        <taxon>Pichiales</taxon>
        <taxon>Pichiaceae</taxon>
        <taxon>Ambrosiozyma</taxon>
    </lineage>
</organism>
<evidence type="ECO:0000256" key="2">
    <source>
        <dbReference type="ARBA" id="ARBA00008072"/>
    </source>
</evidence>
<protein>
    <submittedName>
        <fullName evidence="7">Unnamed protein product</fullName>
    </submittedName>
</protein>
<dbReference type="AlphaFoldDB" id="A0A9W6YR72"/>
<evidence type="ECO:0000259" key="5">
    <source>
        <dbReference type="Pfam" id="PF00107"/>
    </source>
</evidence>
<reference evidence="7" key="1">
    <citation type="submission" date="2023-04" db="EMBL/GenBank/DDBJ databases">
        <title>Ambrosiozyma monospora NBRC 1965.</title>
        <authorList>
            <person name="Ichikawa N."/>
            <person name="Sato H."/>
            <person name="Tonouchi N."/>
        </authorList>
    </citation>
    <scope>NUCLEOTIDE SEQUENCE</scope>
    <source>
        <strain evidence="7">NBRC 1965</strain>
    </source>
</reference>
<evidence type="ECO:0000313" key="7">
    <source>
        <dbReference type="EMBL" id="GMG20287.1"/>
    </source>
</evidence>
<dbReference type="InterPro" id="IPR013154">
    <property type="entry name" value="ADH-like_N"/>
</dbReference>
<dbReference type="SUPFAM" id="SSF51735">
    <property type="entry name" value="NAD(P)-binding Rossmann-fold domains"/>
    <property type="match status" value="1"/>
</dbReference>
<accession>A0A9W6YR72</accession>
<dbReference type="EMBL" id="BSXU01000335">
    <property type="protein sequence ID" value="GMG20287.1"/>
    <property type="molecule type" value="Genomic_DNA"/>
</dbReference>
<dbReference type="PANTHER" id="PTHR42813:SF4">
    <property type="entry name" value="NADP-DEPENDENT ISOPROPANOL DEHYDROGENASE"/>
    <property type="match status" value="1"/>
</dbReference>
<dbReference type="PANTHER" id="PTHR42813">
    <property type="entry name" value="ZINC-TYPE ALCOHOL DEHYDROGENASE-LIKE"/>
    <property type="match status" value="1"/>
</dbReference>
<evidence type="ECO:0000259" key="6">
    <source>
        <dbReference type="Pfam" id="PF08240"/>
    </source>
</evidence>
<dbReference type="Gene3D" id="3.40.50.720">
    <property type="entry name" value="NAD(P)-binding Rossmann-like Domain"/>
    <property type="match status" value="1"/>
</dbReference>
<evidence type="ECO:0000256" key="3">
    <source>
        <dbReference type="ARBA" id="ARBA00022723"/>
    </source>
</evidence>